<dbReference type="RefSeq" id="WP_157810497.1">
    <property type="nucleotide sequence ID" value="NZ_CP157584.1"/>
</dbReference>
<name>A0AAU7LEK6_9BURK</name>
<accession>A0AAU7LEK6</accession>
<organism evidence="1">
    <name type="scientific">Achromobacter sp. HNDS-1</name>
    <dbReference type="NCBI Taxonomy" id="3151598"/>
    <lineage>
        <taxon>Bacteria</taxon>
        <taxon>Pseudomonadati</taxon>
        <taxon>Pseudomonadota</taxon>
        <taxon>Betaproteobacteria</taxon>
        <taxon>Burkholderiales</taxon>
        <taxon>Alcaligenaceae</taxon>
        <taxon>Achromobacter</taxon>
    </lineage>
</organism>
<gene>
    <name evidence="1" type="ORF">ABFG95_07825</name>
</gene>
<sequence>MPHFQGVRLPALFRYSFDPGNGKASRLVDVGLASAIPSHMFEAVGPYELAILKPSDIMNRLGAAGWRLCLDLSGNIQAHQHDKRLDIKLGATTPYGVISDEDFLYAETIVLLSQSETS</sequence>
<proteinExistence type="predicted"/>
<dbReference type="EMBL" id="CP157584">
    <property type="protein sequence ID" value="XBP00369.1"/>
    <property type="molecule type" value="Genomic_DNA"/>
</dbReference>
<protein>
    <submittedName>
        <fullName evidence="1">Uncharacterized protein</fullName>
    </submittedName>
</protein>
<reference evidence="1" key="1">
    <citation type="submission" date="2024-05" db="EMBL/GenBank/DDBJ databases">
        <title>Transcriptome analysis of the degradation process of organic nitrogen by two heterotrophic nitrifying and aerobic denitrifying bacteria, Achromobacter sp. HNDS-1 and Enterobacter sp. HNDS-6.</title>
        <authorList>
            <person name="Huang Y."/>
        </authorList>
    </citation>
    <scope>NUCLEOTIDE SEQUENCE</scope>
    <source>
        <strain evidence="1">HNDS-1</strain>
    </source>
</reference>
<dbReference type="KEGG" id="achh:ABFG95_07825"/>
<dbReference type="AlphaFoldDB" id="A0AAU7LEK6"/>
<evidence type="ECO:0000313" key="1">
    <source>
        <dbReference type="EMBL" id="XBP00369.1"/>
    </source>
</evidence>